<dbReference type="InterPro" id="IPR004360">
    <property type="entry name" value="Glyas_Fos-R_dOase_dom"/>
</dbReference>
<protein>
    <submittedName>
        <fullName evidence="2">VOC family metalloprotein YjdN</fullName>
    </submittedName>
</protein>
<comment type="caution">
    <text evidence="2">The sequence shown here is derived from an EMBL/GenBank/DDBJ whole genome shotgun (WGS) entry which is preliminary data.</text>
</comment>
<organism evidence="2 3">
    <name type="scientific">Silvania hatchlandensis</name>
    <dbReference type="NCBI Taxonomy" id="2926469"/>
    <lineage>
        <taxon>Bacteria</taxon>
        <taxon>Pseudomonadati</taxon>
        <taxon>Pseudomonadota</taxon>
        <taxon>Gammaproteobacteria</taxon>
        <taxon>Enterobacterales</taxon>
        <taxon>Enterobacteriaceae</taxon>
        <taxon>Silvania</taxon>
    </lineage>
</organism>
<dbReference type="RefSeq" id="WP_271281341.1">
    <property type="nucleotide sequence ID" value="NZ_JAMGZK010000039.1"/>
</dbReference>
<evidence type="ECO:0000313" key="3">
    <source>
        <dbReference type="Proteomes" id="UP001063816"/>
    </source>
</evidence>
<dbReference type="InterPro" id="IPR028973">
    <property type="entry name" value="PhnB-like"/>
</dbReference>
<dbReference type="Proteomes" id="UP001063816">
    <property type="component" value="Unassembled WGS sequence"/>
</dbReference>
<proteinExistence type="predicted"/>
<dbReference type="SUPFAM" id="SSF54593">
    <property type="entry name" value="Glyoxalase/Bleomycin resistance protein/Dihydroxybiphenyl dioxygenase"/>
    <property type="match status" value="1"/>
</dbReference>
<dbReference type="InterPro" id="IPR029068">
    <property type="entry name" value="Glyas_Bleomycin-R_OHBP_Dase"/>
</dbReference>
<feature type="domain" description="Glyoxalase/fosfomycin resistance/dioxygenase" evidence="1">
    <location>
        <begin position="9"/>
        <end position="138"/>
    </location>
</feature>
<dbReference type="Pfam" id="PF00903">
    <property type="entry name" value="Glyoxalase"/>
    <property type="match status" value="1"/>
</dbReference>
<accession>A0A9J6Q2W0</accession>
<dbReference type="Gene3D" id="3.10.180.10">
    <property type="entry name" value="2,3-Dihydroxybiphenyl 1,2-Dioxygenase, domain 1"/>
    <property type="match status" value="1"/>
</dbReference>
<dbReference type="CDD" id="cd06588">
    <property type="entry name" value="PhnB_like"/>
    <property type="match status" value="1"/>
</dbReference>
<dbReference type="NCBIfam" id="NF007537">
    <property type="entry name" value="PRK10148.1"/>
    <property type="match status" value="1"/>
</dbReference>
<dbReference type="PANTHER" id="PTHR33990:SF1">
    <property type="entry name" value="PROTEIN YJDN"/>
    <property type="match status" value="1"/>
</dbReference>
<gene>
    <name evidence="2" type="primary">yjdN</name>
    <name evidence="2" type="ORF">M8014_04470</name>
</gene>
<keyword evidence="3" id="KW-1185">Reference proteome</keyword>
<name>A0A9J6Q2W0_9ENTR</name>
<dbReference type="AlphaFoldDB" id="A0A9J6Q2W0"/>
<dbReference type="EMBL" id="JAMGZK010000039">
    <property type="protein sequence ID" value="MCU6663602.1"/>
    <property type="molecule type" value="Genomic_DNA"/>
</dbReference>
<evidence type="ECO:0000259" key="1">
    <source>
        <dbReference type="Pfam" id="PF00903"/>
    </source>
</evidence>
<reference evidence="2" key="1">
    <citation type="submission" date="2022-05" db="EMBL/GenBank/DDBJ databases">
        <title>Description of a novel species of Leclercia; Leclercia tamurae and the Proposal for a Novel Genus Silvania gen. nov. Containing Two Novel Species Silvania hatchlandensis sp. nov. and Silvania confinis sp. nov. Isolated from the Rhizosphere of Oak.</title>
        <authorList>
            <person name="Maddock D.W."/>
            <person name="Brady C.L."/>
            <person name="Denman S."/>
            <person name="Arnold D."/>
        </authorList>
    </citation>
    <scope>NUCLEOTIDE SEQUENCE</scope>
    <source>
        <strain evidence="2">H19S6</strain>
    </source>
</reference>
<sequence length="144" mass="15715">MPLSPYISFAGNCTEAMAFYQQSLGAELLYQMTFGEMPKDGQSSDEGCPSGMQFPDTAIAHANLRIAGSDIMMSDGTLSGNARYSGFTLVLDTQDVAEGMRWFDSLAASGTVEMAWQETFWAHGFGKVTDQYGVPWMINVVKQP</sequence>
<evidence type="ECO:0000313" key="2">
    <source>
        <dbReference type="EMBL" id="MCU6663602.1"/>
    </source>
</evidence>
<dbReference type="PANTHER" id="PTHR33990">
    <property type="entry name" value="PROTEIN YJDN-RELATED"/>
    <property type="match status" value="1"/>
</dbReference>